<accession>A0ABT7QX20</accession>
<protein>
    <recommendedName>
        <fullName evidence="5">TonB C-terminal domain-containing protein</fullName>
    </recommendedName>
</protein>
<keyword evidence="4" id="KW-1185">Reference proteome</keyword>
<dbReference type="EMBL" id="JAQIBD010000001">
    <property type="protein sequence ID" value="MDM5271089.1"/>
    <property type="molecule type" value="Genomic_DNA"/>
</dbReference>
<keyword evidence="2" id="KW-0812">Transmembrane</keyword>
<keyword evidence="2" id="KW-0472">Membrane</keyword>
<evidence type="ECO:0000313" key="4">
    <source>
        <dbReference type="Proteomes" id="UP001169069"/>
    </source>
</evidence>
<keyword evidence="2" id="KW-1133">Transmembrane helix</keyword>
<dbReference type="RefSeq" id="WP_289412398.1">
    <property type="nucleotide sequence ID" value="NZ_JAQIBD010000001.1"/>
</dbReference>
<proteinExistence type="predicted"/>
<sequence length="278" mass="31582">MIENRLPKYLTGSLAFGIYFIIIGLLVFYFNTKTSQESKHYVKKNQERIQVAFSTPEQKKSDIQKPKNQVTPQPKPQPTPKPKPKPIAKPKIQETVKKPVEQKKVIKEQVVKKVDKKLVQKDVNITKPKKVNKPQSLFANVSSSKPVETKKVTEKPVEKKPNLDIVKVKEKSSAAELFSNSLKVQQSSDRGIEDEYLANIEEKLKGWPAQSDYVGEKARVMLEVEPSGRFTFKVISASNIPEFNEGLNAYLKQLQLFGFGPHKGNRAYKLDVEFIATE</sequence>
<organism evidence="3 4">
    <name type="scientific">Sulfurovum zhangzhouensis</name>
    <dbReference type="NCBI Taxonomy" id="3019067"/>
    <lineage>
        <taxon>Bacteria</taxon>
        <taxon>Pseudomonadati</taxon>
        <taxon>Campylobacterota</taxon>
        <taxon>Epsilonproteobacteria</taxon>
        <taxon>Campylobacterales</taxon>
        <taxon>Sulfurovaceae</taxon>
        <taxon>Sulfurovum</taxon>
    </lineage>
</organism>
<comment type="caution">
    <text evidence="3">The sequence shown here is derived from an EMBL/GenBank/DDBJ whole genome shotgun (WGS) entry which is preliminary data.</text>
</comment>
<reference evidence="3" key="1">
    <citation type="submission" date="2023-01" db="EMBL/GenBank/DDBJ databases">
        <title>Sulfurovum sp. zt1-1 genome assembly.</title>
        <authorList>
            <person name="Wang J."/>
        </authorList>
    </citation>
    <scope>NUCLEOTIDE SEQUENCE</scope>
    <source>
        <strain evidence="3">Zt1-1</strain>
    </source>
</reference>
<dbReference type="Proteomes" id="UP001169069">
    <property type="component" value="Unassembled WGS sequence"/>
</dbReference>
<evidence type="ECO:0008006" key="5">
    <source>
        <dbReference type="Google" id="ProtNLM"/>
    </source>
</evidence>
<name>A0ABT7QX20_9BACT</name>
<evidence type="ECO:0000256" key="2">
    <source>
        <dbReference type="SAM" id="Phobius"/>
    </source>
</evidence>
<gene>
    <name evidence="3" type="ORF">PGH07_02730</name>
</gene>
<evidence type="ECO:0000313" key="3">
    <source>
        <dbReference type="EMBL" id="MDM5271089.1"/>
    </source>
</evidence>
<evidence type="ECO:0000256" key="1">
    <source>
        <dbReference type="SAM" id="MobiDB-lite"/>
    </source>
</evidence>
<feature type="region of interest" description="Disordered" evidence="1">
    <location>
        <begin position="52"/>
        <end position="94"/>
    </location>
</feature>
<feature type="transmembrane region" description="Helical" evidence="2">
    <location>
        <begin position="9"/>
        <end position="30"/>
    </location>
</feature>